<keyword evidence="6 11" id="KW-0808">Transferase</keyword>
<dbReference type="Pfam" id="PF06974">
    <property type="entry name" value="WS_DGAT_C"/>
    <property type="match status" value="1"/>
</dbReference>
<gene>
    <name evidence="14" type="ORF">AWC04_19250</name>
</gene>
<dbReference type="Pfam" id="PF03007">
    <property type="entry name" value="WS_DGAT_cat"/>
    <property type="match status" value="1"/>
</dbReference>
<dbReference type="Proteomes" id="UP000193484">
    <property type="component" value="Unassembled WGS sequence"/>
</dbReference>
<evidence type="ECO:0000256" key="3">
    <source>
        <dbReference type="ARBA" id="ARBA00009587"/>
    </source>
</evidence>
<evidence type="ECO:0000256" key="11">
    <source>
        <dbReference type="RuleBase" id="RU361241"/>
    </source>
</evidence>
<comment type="pathway">
    <text evidence="2">Lipid metabolism.</text>
</comment>
<dbReference type="SUPFAM" id="SSF52777">
    <property type="entry name" value="CoA-dependent acyltransferases"/>
    <property type="match status" value="1"/>
</dbReference>
<comment type="similarity">
    <text evidence="3 11">Belongs to the long-chain O-acyltransferase family.</text>
</comment>
<evidence type="ECO:0000256" key="8">
    <source>
        <dbReference type="ARBA" id="ARBA00023098"/>
    </source>
</evidence>
<evidence type="ECO:0000313" key="14">
    <source>
        <dbReference type="EMBL" id="ORU96714.1"/>
    </source>
</evidence>
<evidence type="ECO:0000313" key="15">
    <source>
        <dbReference type="Proteomes" id="UP000193484"/>
    </source>
</evidence>
<dbReference type="AlphaFoldDB" id="A0A1X1QZ32"/>
<dbReference type="UniPathway" id="UPA00282"/>
<evidence type="ECO:0000256" key="7">
    <source>
        <dbReference type="ARBA" id="ARBA00022798"/>
    </source>
</evidence>
<evidence type="ECO:0000256" key="1">
    <source>
        <dbReference type="ARBA" id="ARBA00004771"/>
    </source>
</evidence>
<protein>
    <recommendedName>
        <fullName evidence="4 11">Diacylglycerol O-acyltransferase</fullName>
        <ecNumber evidence="4 11">2.3.1.20</ecNumber>
    </recommendedName>
</protein>
<dbReference type="RefSeq" id="WP_234810690.1">
    <property type="nucleotide sequence ID" value="NZ_AP022603.1"/>
</dbReference>
<dbReference type="InterPro" id="IPR045034">
    <property type="entry name" value="O-acyltransferase_WSD1-like"/>
</dbReference>
<reference evidence="14 15" key="1">
    <citation type="submission" date="2016-01" db="EMBL/GenBank/DDBJ databases">
        <title>The new phylogeny of the genus Mycobacterium.</title>
        <authorList>
            <person name="Tarcisio F."/>
            <person name="Conor M."/>
            <person name="Antonella G."/>
            <person name="Elisabetta G."/>
            <person name="Giulia F.S."/>
            <person name="Sara T."/>
            <person name="Anna F."/>
            <person name="Clotilde B."/>
            <person name="Roberto B."/>
            <person name="Veronica D.S."/>
            <person name="Fabio R."/>
            <person name="Monica P."/>
            <person name="Olivier J."/>
            <person name="Enrico T."/>
            <person name="Nicola S."/>
        </authorList>
    </citation>
    <scope>NUCLEOTIDE SEQUENCE [LARGE SCALE GENOMIC DNA]</scope>
    <source>
        <strain evidence="14 15">DSM 44179</strain>
    </source>
</reference>
<dbReference type="NCBIfam" id="TIGR02946">
    <property type="entry name" value="acyl_WS_DGAT"/>
    <property type="match status" value="1"/>
</dbReference>
<evidence type="ECO:0000256" key="5">
    <source>
        <dbReference type="ARBA" id="ARBA00022516"/>
    </source>
</evidence>
<evidence type="ECO:0000256" key="6">
    <source>
        <dbReference type="ARBA" id="ARBA00022679"/>
    </source>
</evidence>
<dbReference type="PANTHER" id="PTHR31650">
    <property type="entry name" value="O-ACYLTRANSFERASE (WSD1-LIKE) FAMILY PROTEIN"/>
    <property type="match status" value="1"/>
</dbReference>
<keyword evidence="7 11" id="KW-0319">Glycerol metabolism</keyword>
<organism evidence="14 15">
    <name type="scientific">Mycolicibacterium fallax</name>
    <name type="common">Mycobacterium fallax</name>
    <dbReference type="NCBI Taxonomy" id="1793"/>
    <lineage>
        <taxon>Bacteria</taxon>
        <taxon>Bacillati</taxon>
        <taxon>Actinomycetota</taxon>
        <taxon>Actinomycetes</taxon>
        <taxon>Mycobacteriales</taxon>
        <taxon>Mycobacteriaceae</taxon>
        <taxon>Mycolicibacterium</taxon>
    </lineage>
</organism>
<evidence type="ECO:0000256" key="4">
    <source>
        <dbReference type="ARBA" id="ARBA00013244"/>
    </source>
</evidence>
<dbReference type="GO" id="GO:0005886">
    <property type="term" value="C:plasma membrane"/>
    <property type="evidence" value="ECO:0007669"/>
    <property type="project" value="TreeGrafter"/>
</dbReference>
<comment type="caution">
    <text evidence="14">The sequence shown here is derived from an EMBL/GenBank/DDBJ whole genome shotgun (WGS) entry which is preliminary data.</text>
</comment>
<dbReference type="GO" id="GO:0019432">
    <property type="term" value="P:triglyceride biosynthetic process"/>
    <property type="evidence" value="ECO:0007669"/>
    <property type="project" value="UniProtKB-UniPathway"/>
</dbReference>
<proteinExistence type="inferred from homology"/>
<feature type="domain" description="O-acyltransferase WSD1-like N-terminal" evidence="12">
    <location>
        <begin position="7"/>
        <end position="278"/>
    </location>
</feature>
<feature type="domain" description="O-acyltransferase WSD1 C-terminal" evidence="13">
    <location>
        <begin position="327"/>
        <end position="472"/>
    </location>
</feature>
<evidence type="ECO:0000256" key="9">
    <source>
        <dbReference type="ARBA" id="ARBA00023315"/>
    </source>
</evidence>
<dbReference type="GO" id="GO:0001666">
    <property type="term" value="P:response to hypoxia"/>
    <property type="evidence" value="ECO:0007669"/>
    <property type="project" value="TreeGrafter"/>
</dbReference>
<dbReference type="GO" id="GO:0051701">
    <property type="term" value="P:biological process involved in interaction with host"/>
    <property type="evidence" value="ECO:0007669"/>
    <property type="project" value="TreeGrafter"/>
</dbReference>
<accession>A0A1X1QZ32</accession>
<evidence type="ECO:0000259" key="13">
    <source>
        <dbReference type="Pfam" id="PF06974"/>
    </source>
</evidence>
<dbReference type="STRING" id="1793.AWC04_19250"/>
<name>A0A1X1QZ32_MYCFA</name>
<keyword evidence="15" id="KW-1185">Reference proteome</keyword>
<comment type="pathway">
    <text evidence="1 11">Glycerolipid metabolism; triacylglycerol biosynthesis.</text>
</comment>
<dbReference type="GO" id="GO:0004144">
    <property type="term" value="F:diacylglycerol O-acyltransferase activity"/>
    <property type="evidence" value="ECO:0007669"/>
    <property type="project" value="UniProtKB-EC"/>
</dbReference>
<keyword evidence="5 11" id="KW-0444">Lipid biosynthesis</keyword>
<dbReference type="EMBL" id="LQOJ01000073">
    <property type="protein sequence ID" value="ORU96714.1"/>
    <property type="molecule type" value="Genomic_DNA"/>
</dbReference>
<dbReference type="PANTHER" id="PTHR31650:SF1">
    <property type="entry name" value="WAX ESTER SYNTHASE_DIACYLGLYCEROL ACYLTRANSFERASE 4-RELATED"/>
    <property type="match status" value="1"/>
</dbReference>
<comment type="catalytic activity">
    <reaction evidence="10 11">
        <text>an acyl-CoA + a 1,2-diacyl-sn-glycerol = a triacyl-sn-glycerol + CoA</text>
        <dbReference type="Rhea" id="RHEA:10868"/>
        <dbReference type="ChEBI" id="CHEBI:17815"/>
        <dbReference type="ChEBI" id="CHEBI:57287"/>
        <dbReference type="ChEBI" id="CHEBI:58342"/>
        <dbReference type="ChEBI" id="CHEBI:64615"/>
        <dbReference type="EC" id="2.3.1.20"/>
    </reaction>
</comment>
<evidence type="ECO:0000256" key="2">
    <source>
        <dbReference type="ARBA" id="ARBA00005189"/>
    </source>
</evidence>
<evidence type="ECO:0000256" key="10">
    <source>
        <dbReference type="ARBA" id="ARBA00048109"/>
    </source>
</evidence>
<dbReference type="InterPro" id="IPR014292">
    <property type="entry name" value="Acyl_transf_WS/DGAT"/>
</dbReference>
<dbReference type="GO" id="GO:0006071">
    <property type="term" value="P:glycerol metabolic process"/>
    <property type="evidence" value="ECO:0007669"/>
    <property type="project" value="UniProtKB-KW"/>
</dbReference>
<dbReference type="InterPro" id="IPR004255">
    <property type="entry name" value="O-acyltransferase_WSD1_N"/>
</dbReference>
<sequence>MAANRPMAAIDAAMMTGDVLTNPMHVAALMIFTPPPGSDRHYVDDLYRDGLINLGGVDPRLSKRPRIGLDTLGRWVWEDVEVDLHSHVQRRVLPAGSGEPELWQLVADLHSLPLDRHRPLWMAYLIDGLDDGRYALYIKLHHTLVDGVEGMQMIADGLSPDPEARDVKPFYSAGEHAPEPARPEHGLPDPASALSAVAGAAASSIDLARNIIGGGIDYLGAAVEGISPVPMSAPFTRFNDSLGFKRAAAGGSWPLQRFRELADAARAGSGDPVTINDVLMTVVSGALRGWLLAHDELPDSSLIGICPISVRAGEGGAPDGSAGSDSGNMFGLQQCPLGTDLADPAERLTLIHRSMAWAKDQVARRGSAASMLLTAPSLAPTLLLSMLPLTVKWRTGYNLPISNVRGPREHMYYNGAHLDALYPVSTVFDGFGLNATICSYADTVSFGYVAGRSLVPDVDTLIPLTETALAELAAAIGW</sequence>
<keyword evidence="8 11" id="KW-0443">Lipid metabolism</keyword>
<dbReference type="EC" id="2.3.1.20" evidence="4 11"/>
<keyword evidence="9 11" id="KW-0012">Acyltransferase</keyword>
<dbReference type="InterPro" id="IPR009721">
    <property type="entry name" value="O-acyltransferase_WSD1_C"/>
</dbReference>
<evidence type="ECO:0000259" key="12">
    <source>
        <dbReference type="Pfam" id="PF03007"/>
    </source>
</evidence>
<dbReference type="GO" id="GO:0071731">
    <property type="term" value="P:response to nitric oxide"/>
    <property type="evidence" value="ECO:0007669"/>
    <property type="project" value="TreeGrafter"/>
</dbReference>